<dbReference type="PANTHER" id="PTHR11494">
    <property type="entry name" value="CYTOTOXIC T-LYMPHOCYTE PROTEIN"/>
    <property type="match status" value="1"/>
</dbReference>
<keyword evidence="13" id="KW-1185">Reference proteome</keyword>
<dbReference type="InterPro" id="IPR013783">
    <property type="entry name" value="Ig-like_fold"/>
</dbReference>
<evidence type="ECO:0000256" key="9">
    <source>
        <dbReference type="SAM" id="MobiDB-lite"/>
    </source>
</evidence>
<organism evidence="12 13">
    <name type="scientific">Echeneis naucrates</name>
    <name type="common">Live sharksucker</name>
    <dbReference type="NCBI Taxonomy" id="173247"/>
    <lineage>
        <taxon>Eukaryota</taxon>
        <taxon>Metazoa</taxon>
        <taxon>Chordata</taxon>
        <taxon>Craniata</taxon>
        <taxon>Vertebrata</taxon>
        <taxon>Euteleostomi</taxon>
        <taxon>Actinopterygii</taxon>
        <taxon>Neopterygii</taxon>
        <taxon>Teleostei</taxon>
        <taxon>Neoteleostei</taxon>
        <taxon>Acanthomorphata</taxon>
        <taxon>Carangaria</taxon>
        <taxon>Carangiformes</taxon>
        <taxon>Echeneidae</taxon>
        <taxon>Echeneis</taxon>
    </lineage>
</organism>
<feature type="signal peptide" evidence="11">
    <location>
        <begin position="1"/>
        <end position="21"/>
    </location>
</feature>
<feature type="chain" id="PRO_5025627915" evidence="11">
    <location>
        <begin position="22"/>
        <end position="220"/>
    </location>
</feature>
<evidence type="ECO:0000256" key="4">
    <source>
        <dbReference type="ARBA" id="ARBA00022989"/>
    </source>
</evidence>
<dbReference type="Proteomes" id="UP000472264">
    <property type="component" value="Chromosome 2"/>
</dbReference>
<dbReference type="GO" id="GO:0009897">
    <property type="term" value="C:external side of plasma membrane"/>
    <property type="evidence" value="ECO:0007669"/>
    <property type="project" value="TreeGrafter"/>
</dbReference>
<evidence type="ECO:0000256" key="7">
    <source>
        <dbReference type="ARBA" id="ARBA00023180"/>
    </source>
</evidence>
<dbReference type="InterPro" id="IPR040216">
    <property type="entry name" value="CTLA4/CD28"/>
</dbReference>
<keyword evidence="6" id="KW-1015">Disulfide bond</keyword>
<dbReference type="OrthoDB" id="8654606at2759"/>
<feature type="region of interest" description="Disordered" evidence="9">
    <location>
        <begin position="194"/>
        <end position="220"/>
    </location>
</feature>
<sequence length="220" mass="25069">MSLYWMFAILLGNDLFPFTRSQSTCCCNEQLKTIFAPMRVPCPKPQPSTTMFNLFKDKEVIFNVSCSLKDKSLNCPSPSGMEGVSLEIDQQNQSVSVVLSKLTDSIHGDYRCELTVIFPPPYRVQSNVTVRVIEGHRNSSCNDSGGSSPHTEPIPRSVWTWIPVVVFLSIYSIVITIIAAVNWVKLRRTESQNDYMNTKPRGPRERRKKKWSLNPIPRHF</sequence>
<evidence type="ECO:0000256" key="5">
    <source>
        <dbReference type="ARBA" id="ARBA00023136"/>
    </source>
</evidence>
<keyword evidence="3 11" id="KW-0732">Signal</keyword>
<evidence type="ECO:0000256" key="3">
    <source>
        <dbReference type="ARBA" id="ARBA00022729"/>
    </source>
</evidence>
<proteinExistence type="predicted"/>
<keyword evidence="8" id="KW-0393">Immunoglobulin domain</keyword>
<reference evidence="12" key="1">
    <citation type="submission" date="2021-04" db="EMBL/GenBank/DDBJ databases">
        <authorList>
            <consortium name="Wellcome Sanger Institute Data Sharing"/>
        </authorList>
    </citation>
    <scope>NUCLEOTIDE SEQUENCE [LARGE SCALE GENOMIC DNA]</scope>
</reference>
<dbReference type="GO" id="GO:0050852">
    <property type="term" value="P:T cell receptor signaling pathway"/>
    <property type="evidence" value="ECO:0007669"/>
    <property type="project" value="TreeGrafter"/>
</dbReference>
<comment type="subcellular location">
    <subcellularLocation>
        <location evidence="1">Membrane</location>
        <topology evidence="1">Single-pass type I membrane protein</topology>
    </subcellularLocation>
</comment>
<keyword evidence="7" id="KW-0325">Glycoprotein</keyword>
<dbReference type="GO" id="GO:0042129">
    <property type="term" value="P:regulation of T cell proliferation"/>
    <property type="evidence" value="ECO:0007669"/>
    <property type="project" value="InterPro"/>
</dbReference>
<keyword evidence="5 10" id="KW-0472">Membrane</keyword>
<protein>
    <submittedName>
        <fullName evidence="12">Uncharacterized LOC115056726</fullName>
    </submittedName>
</protein>
<dbReference type="InParanoid" id="A0A665TGB2"/>
<dbReference type="AlphaFoldDB" id="A0A665TGB2"/>
<accession>A0A665TGB2</accession>
<evidence type="ECO:0000256" key="2">
    <source>
        <dbReference type="ARBA" id="ARBA00022692"/>
    </source>
</evidence>
<dbReference type="OMA" id="QQWDVQC"/>
<reference evidence="12" key="3">
    <citation type="submission" date="2025-09" db="UniProtKB">
        <authorList>
            <consortium name="Ensembl"/>
        </authorList>
    </citation>
    <scope>IDENTIFICATION</scope>
</reference>
<keyword evidence="4 10" id="KW-1133">Transmembrane helix</keyword>
<dbReference type="Ensembl" id="ENSENLT00000009346.1">
    <property type="protein sequence ID" value="ENSENLP00000008914.1"/>
    <property type="gene ID" value="ENSENLG00000004346.1"/>
</dbReference>
<evidence type="ECO:0000313" key="12">
    <source>
        <dbReference type="Ensembl" id="ENSENLP00000008914.1"/>
    </source>
</evidence>
<dbReference type="PANTHER" id="PTHR11494:SF9">
    <property type="entry name" value="SI:DKEY-1H24.6"/>
    <property type="match status" value="1"/>
</dbReference>
<reference evidence="12" key="2">
    <citation type="submission" date="2025-08" db="UniProtKB">
        <authorList>
            <consortium name="Ensembl"/>
        </authorList>
    </citation>
    <scope>IDENTIFICATION</scope>
</reference>
<evidence type="ECO:0000256" key="1">
    <source>
        <dbReference type="ARBA" id="ARBA00004479"/>
    </source>
</evidence>
<evidence type="ECO:0000256" key="11">
    <source>
        <dbReference type="SAM" id="SignalP"/>
    </source>
</evidence>
<evidence type="ECO:0000256" key="10">
    <source>
        <dbReference type="SAM" id="Phobius"/>
    </source>
</evidence>
<evidence type="ECO:0000313" key="13">
    <source>
        <dbReference type="Proteomes" id="UP000472264"/>
    </source>
</evidence>
<keyword evidence="2 10" id="KW-0812">Transmembrane</keyword>
<feature type="transmembrane region" description="Helical" evidence="10">
    <location>
        <begin position="158"/>
        <end position="184"/>
    </location>
</feature>
<evidence type="ECO:0000256" key="6">
    <source>
        <dbReference type="ARBA" id="ARBA00023157"/>
    </source>
</evidence>
<dbReference type="Gene3D" id="2.60.40.10">
    <property type="entry name" value="Immunoglobulins"/>
    <property type="match status" value="1"/>
</dbReference>
<evidence type="ECO:0000256" key="8">
    <source>
        <dbReference type="ARBA" id="ARBA00023319"/>
    </source>
</evidence>
<name>A0A665TGB2_ECHNA</name>
<gene>
    <name evidence="12" type="primary">si:dkey-1h24.6</name>
</gene>